<evidence type="ECO:0000256" key="1">
    <source>
        <dbReference type="SAM" id="Phobius"/>
    </source>
</evidence>
<reference evidence="3" key="1">
    <citation type="journal article" date="2019" name="Int. J. Syst. Evol. Microbiol.">
        <title>The Global Catalogue of Microorganisms (GCM) 10K type strain sequencing project: providing services to taxonomists for standard genome sequencing and annotation.</title>
        <authorList>
            <consortium name="The Broad Institute Genomics Platform"/>
            <consortium name="The Broad Institute Genome Sequencing Center for Infectious Disease"/>
            <person name="Wu L."/>
            <person name="Ma J."/>
        </authorList>
    </citation>
    <scope>NUCLEOTIDE SEQUENCE [LARGE SCALE GENOMIC DNA]</scope>
    <source>
        <strain evidence="3">JCM 31486</strain>
    </source>
</reference>
<dbReference type="Proteomes" id="UP001597045">
    <property type="component" value="Unassembled WGS sequence"/>
</dbReference>
<keyword evidence="3" id="KW-1185">Reference proteome</keyword>
<proteinExistence type="predicted"/>
<organism evidence="2 3">
    <name type="scientific">Kibdelosporangium lantanae</name>
    <dbReference type="NCBI Taxonomy" id="1497396"/>
    <lineage>
        <taxon>Bacteria</taxon>
        <taxon>Bacillati</taxon>
        <taxon>Actinomycetota</taxon>
        <taxon>Actinomycetes</taxon>
        <taxon>Pseudonocardiales</taxon>
        <taxon>Pseudonocardiaceae</taxon>
        <taxon>Kibdelosporangium</taxon>
    </lineage>
</organism>
<feature type="transmembrane region" description="Helical" evidence="1">
    <location>
        <begin position="12"/>
        <end position="31"/>
    </location>
</feature>
<dbReference type="EMBL" id="JBHTIS010003693">
    <property type="protein sequence ID" value="MFD1051565.1"/>
    <property type="molecule type" value="Genomic_DNA"/>
</dbReference>
<feature type="transmembrane region" description="Helical" evidence="1">
    <location>
        <begin position="91"/>
        <end position="114"/>
    </location>
</feature>
<keyword evidence="1" id="KW-1133">Transmembrane helix</keyword>
<evidence type="ECO:0000313" key="2">
    <source>
        <dbReference type="EMBL" id="MFD1051565.1"/>
    </source>
</evidence>
<evidence type="ECO:0000313" key="3">
    <source>
        <dbReference type="Proteomes" id="UP001597045"/>
    </source>
</evidence>
<sequence>MIALLRIEARRNVVPLLLPVLGVLVCLSPIMRHLTPVALWPDRSTDLQSSVQVFGPFVAGTAAWMAFRERRRTMNDLLASTPRNPWIRSMAVWLATTGWMVACYLILGVVVFTVTA</sequence>
<name>A0ABW3MQT9_9PSEU</name>
<comment type="caution">
    <text evidence="2">The sequence shown here is derived from an EMBL/GenBank/DDBJ whole genome shotgun (WGS) entry which is preliminary data.</text>
</comment>
<keyword evidence="1" id="KW-0472">Membrane</keyword>
<feature type="non-terminal residue" evidence="2">
    <location>
        <position position="116"/>
    </location>
</feature>
<keyword evidence="1" id="KW-0812">Transmembrane</keyword>
<feature type="transmembrane region" description="Helical" evidence="1">
    <location>
        <begin position="51"/>
        <end position="67"/>
    </location>
</feature>
<protein>
    <submittedName>
        <fullName evidence="2">Uncharacterized protein</fullName>
    </submittedName>
</protein>
<gene>
    <name evidence="2" type="ORF">ACFQ1S_41455</name>
</gene>
<accession>A0ABW3MQT9</accession>